<sequence length="164" mass="18599">MHRIGNYTAFFGADDVFSNWHRCHFTYRGFAFTSVEQFMMFAKAKLFADENSANAIMATSDPAKQKAIGRKVAHFDQAVWEEKRESIVFVGCREKFSQNGAMRSVLLASNPTVLVEASPWDRVWGVGLKADDPGIADPGRWRGLNLLGQTLMKVRDVFDPRHHF</sequence>
<dbReference type="Pfam" id="PF08719">
    <property type="entry name" value="NADAR"/>
    <property type="match status" value="1"/>
</dbReference>
<dbReference type="SUPFAM" id="SSF143990">
    <property type="entry name" value="YbiA-like"/>
    <property type="match status" value="1"/>
</dbReference>
<name>A0AAQ1JXR2_9BURK</name>
<dbReference type="Proteomes" id="UP000183529">
    <property type="component" value="Unassembled WGS sequence"/>
</dbReference>
<dbReference type="NCBIfam" id="TIGR02464">
    <property type="entry name" value="ribofla_fusion"/>
    <property type="match status" value="1"/>
</dbReference>
<evidence type="ECO:0000313" key="5">
    <source>
        <dbReference type="Proteomes" id="UP000183529"/>
    </source>
</evidence>
<dbReference type="CDD" id="cd15457">
    <property type="entry name" value="NADAR"/>
    <property type="match status" value="1"/>
</dbReference>
<evidence type="ECO:0000256" key="1">
    <source>
        <dbReference type="ARBA" id="ARBA00000022"/>
    </source>
</evidence>
<proteinExistence type="predicted"/>
<accession>A0AAQ1JXR2</accession>
<dbReference type="EMBL" id="FNZM01000023">
    <property type="protein sequence ID" value="SEK13173.1"/>
    <property type="molecule type" value="Genomic_DNA"/>
</dbReference>
<reference evidence="4 5" key="1">
    <citation type="submission" date="2016-10" db="EMBL/GenBank/DDBJ databases">
        <authorList>
            <person name="Varghese N."/>
            <person name="Submissions S."/>
        </authorList>
    </citation>
    <scope>NUCLEOTIDE SEQUENCE [LARGE SCALE GENOMIC DNA]</scope>
    <source>
        <strain evidence="4 5">LMG 22274</strain>
    </source>
</reference>
<dbReference type="InterPro" id="IPR037238">
    <property type="entry name" value="YbiA-like_sf"/>
</dbReference>
<comment type="catalytic activity">
    <reaction evidence="2">
        <text>2,5-diamino-6-hydroxy-4-(5-phosphoribosylamino)-pyrimidine + H2O = 2,5,6-triamino-4-hydroxypyrimidine + D-ribose 5-phosphate</text>
        <dbReference type="Rhea" id="RHEA:23436"/>
        <dbReference type="ChEBI" id="CHEBI:15377"/>
        <dbReference type="ChEBI" id="CHEBI:58614"/>
        <dbReference type="ChEBI" id="CHEBI:78346"/>
        <dbReference type="ChEBI" id="CHEBI:137796"/>
    </reaction>
</comment>
<comment type="caution">
    <text evidence="4">The sequence shown here is derived from an EMBL/GenBank/DDBJ whole genome shotgun (WGS) entry which is preliminary data.</text>
</comment>
<evidence type="ECO:0000313" key="4">
    <source>
        <dbReference type="EMBL" id="SEK13173.1"/>
    </source>
</evidence>
<dbReference type="AlphaFoldDB" id="A0AAQ1JXR2"/>
<feature type="domain" description="NADAR" evidence="3">
    <location>
        <begin position="15"/>
        <end position="156"/>
    </location>
</feature>
<evidence type="ECO:0000259" key="3">
    <source>
        <dbReference type="Pfam" id="PF08719"/>
    </source>
</evidence>
<comment type="catalytic activity">
    <reaction evidence="1">
        <text>5-amino-6-(5-phospho-D-ribosylamino)uracil + H2O = 5,6-diaminouracil + D-ribose 5-phosphate</text>
        <dbReference type="Rhea" id="RHEA:55020"/>
        <dbReference type="ChEBI" id="CHEBI:15377"/>
        <dbReference type="ChEBI" id="CHEBI:46252"/>
        <dbReference type="ChEBI" id="CHEBI:58453"/>
        <dbReference type="ChEBI" id="CHEBI:78346"/>
    </reaction>
</comment>
<gene>
    <name evidence="4" type="ORF">SAMN05216550_123112</name>
</gene>
<dbReference type="RefSeq" id="WP_074987072.1">
    <property type="nucleotide sequence ID" value="NZ_CADFGN010000015.1"/>
</dbReference>
<dbReference type="InterPro" id="IPR012816">
    <property type="entry name" value="NADAR"/>
</dbReference>
<dbReference type="Gene3D" id="1.10.357.40">
    <property type="entry name" value="YbiA-like"/>
    <property type="match status" value="1"/>
</dbReference>
<protein>
    <recommendedName>
        <fullName evidence="3">NADAR domain-containing protein</fullName>
    </recommendedName>
</protein>
<evidence type="ECO:0000256" key="2">
    <source>
        <dbReference type="ARBA" id="ARBA00000751"/>
    </source>
</evidence>
<organism evidence="4 5">
    <name type="scientific">Paraburkholderia tropica</name>
    <dbReference type="NCBI Taxonomy" id="92647"/>
    <lineage>
        <taxon>Bacteria</taxon>
        <taxon>Pseudomonadati</taxon>
        <taxon>Pseudomonadota</taxon>
        <taxon>Betaproteobacteria</taxon>
        <taxon>Burkholderiales</taxon>
        <taxon>Burkholderiaceae</taxon>
        <taxon>Paraburkholderia</taxon>
    </lineage>
</organism>